<evidence type="ECO:0000313" key="2">
    <source>
        <dbReference type="Proteomes" id="UP000231901"/>
    </source>
</evidence>
<organism evidence="1 2">
    <name type="scientific">Dickeya fangzhongdai</name>
    <dbReference type="NCBI Taxonomy" id="1778540"/>
    <lineage>
        <taxon>Bacteria</taxon>
        <taxon>Pseudomonadati</taxon>
        <taxon>Pseudomonadota</taxon>
        <taxon>Gammaproteobacteria</taxon>
        <taxon>Enterobacterales</taxon>
        <taxon>Pectobacteriaceae</taxon>
        <taxon>Dickeya</taxon>
    </lineage>
</organism>
<dbReference type="Pfam" id="PF01507">
    <property type="entry name" value="PAPS_reduct"/>
    <property type="match status" value="1"/>
</dbReference>
<dbReference type="InterPro" id="IPR014729">
    <property type="entry name" value="Rossmann-like_a/b/a_fold"/>
</dbReference>
<dbReference type="GO" id="GO:0003824">
    <property type="term" value="F:catalytic activity"/>
    <property type="evidence" value="ECO:0007669"/>
    <property type="project" value="InterPro"/>
</dbReference>
<sequence length="256" mass="28375">MNQKIQELISAGAIFYVSHSGGKDSQAMYALLSEHIPHNQIVVIHASLGDVEWPGVIEHIKGNTTHDLNVVQAGKNLLGMVKSRGKWPSASFRQCTSDLKRGPIQKFIRQDIKRRGGGIAVNCMGLRSQESAARAKRNPLSLNKSQSVRGRDVYDWLPVFDLTTEQVFETIASAGQKPHWAYSTGNERLSCMFCIMGSLNDLRNAATLNPYLYRRYISLERDIGHTMFTKGGKPIWLDEYVGIPVTNIDCGKGAAA</sequence>
<proteinExistence type="predicted"/>
<reference evidence="2" key="1">
    <citation type="journal article" date="2018" name="Genome Announc.">
        <title>Complete genome sequence of a Dickeya fangzhongdai type strain causing bleeding canker of pear tree trunks.</title>
        <authorList>
            <person name="Zhao Y."/>
            <person name="Tian Y."/>
            <person name="Li X."/>
            <person name="Hu B."/>
        </authorList>
    </citation>
    <scope>NUCLEOTIDE SEQUENCE [LARGE SCALE GENOMIC DNA]</scope>
    <source>
        <strain evidence="2">DSM 101947</strain>
    </source>
</reference>
<evidence type="ECO:0000313" key="1">
    <source>
        <dbReference type="EMBL" id="ATZ96712.1"/>
    </source>
</evidence>
<dbReference type="KEGG" id="dfn:CVE23_15815"/>
<dbReference type="EMBL" id="CP025003">
    <property type="protein sequence ID" value="ATZ96712.1"/>
    <property type="molecule type" value="Genomic_DNA"/>
</dbReference>
<dbReference type="InterPro" id="IPR002500">
    <property type="entry name" value="PAPS_reduct_dom"/>
</dbReference>
<dbReference type="Proteomes" id="UP000231901">
    <property type="component" value="Chromosome"/>
</dbReference>
<name>A0A2K8QTH0_9GAMM</name>
<gene>
    <name evidence="1" type="ORF">CVE23_15815</name>
</gene>
<accession>A0A2K8QTH0</accession>
<protein>
    <submittedName>
        <fullName evidence="1">Phosphoadenosine phosphosulfate reductase</fullName>
    </submittedName>
</protein>
<dbReference type="AlphaFoldDB" id="A0A2K8QTH0"/>
<dbReference type="Gene3D" id="3.40.50.620">
    <property type="entry name" value="HUPs"/>
    <property type="match status" value="1"/>
</dbReference>
<dbReference type="SUPFAM" id="SSF52402">
    <property type="entry name" value="Adenine nucleotide alpha hydrolases-like"/>
    <property type="match status" value="1"/>
</dbReference>
<keyword evidence="2" id="KW-1185">Reference proteome</keyword>